<dbReference type="KEGG" id="csl:COCSUDRAFT_56344"/>
<keyword evidence="8" id="KW-0206">Cytoskeleton</keyword>
<dbReference type="RefSeq" id="XP_005646441.1">
    <property type="nucleotide sequence ID" value="XM_005646384.1"/>
</dbReference>
<dbReference type="InterPro" id="IPR036873">
    <property type="entry name" value="Rhodanese-like_dom_sf"/>
</dbReference>
<evidence type="ECO:0000256" key="5">
    <source>
        <dbReference type="ARBA" id="ARBA00022794"/>
    </source>
</evidence>
<dbReference type="InterPro" id="IPR001763">
    <property type="entry name" value="Rhodanese-like_dom"/>
</dbReference>
<dbReference type="eggNOG" id="ENOG502RCR1">
    <property type="taxonomic scope" value="Eukaryota"/>
</dbReference>
<dbReference type="GeneID" id="17039882"/>
<sequence>MTLTSIAAVSYPARMLSRAVNSLSPEILDFMNGEQRFILVCDWDERVAAPAANLLFEKGADNMLLLSGGLREVLAKCPEVVEGCRPQPVRTSRAPSEAFMTASFTSSAGTLRRSLSLARRQSLRPSTAATSLSFAPPSSSRRSSYSAAPSAPLERENIAPFISNTPTAAAGPWR</sequence>
<dbReference type="Proteomes" id="UP000007264">
    <property type="component" value="Unassembled WGS sequence"/>
</dbReference>
<accession>I0YU28</accession>
<evidence type="ECO:0000313" key="13">
    <source>
        <dbReference type="EMBL" id="EIE21897.1"/>
    </source>
</evidence>
<keyword evidence="3" id="KW-0813">Transport</keyword>
<feature type="compositionally biased region" description="Low complexity" evidence="11">
    <location>
        <begin position="128"/>
        <end position="152"/>
    </location>
</feature>
<evidence type="ECO:0000259" key="12">
    <source>
        <dbReference type="PROSITE" id="PS50206"/>
    </source>
</evidence>
<evidence type="ECO:0000256" key="6">
    <source>
        <dbReference type="ARBA" id="ARBA00022927"/>
    </source>
</evidence>
<evidence type="ECO:0000256" key="1">
    <source>
        <dbReference type="ARBA" id="ARBA00004120"/>
    </source>
</evidence>
<dbReference type="AlphaFoldDB" id="I0YU28"/>
<keyword evidence="5" id="KW-0970">Cilium biogenesis/degradation</keyword>
<keyword evidence="4" id="KW-0963">Cytoplasm</keyword>
<evidence type="ECO:0000256" key="4">
    <source>
        <dbReference type="ARBA" id="ARBA00022490"/>
    </source>
</evidence>
<name>I0YU28_COCSC</name>
<dbReference type="GO" id="GO:0036064">
    <property type="term" value="C:ciliary basal body"/>
    <property type="evidence" value="ECO:0007669"/>
    <property type="project" value="TreeGrafter"/>
</dbReference>
<comment type="caution">
    <text evidence="13">The sequence shown here is derived from an EMBL/GenBank/DDBJ whole genome shotgun (WGS) entry which is preliminary data.</text>
</comment>
<evidence type="ECO:0000256" key="10">
    <source>
        <dbReference type="ARBA" id="ARBA00038465"/>
    </source>
</evidence>
<keyword evidence="14" id="KW-1185">Reference proteome</keyword>
<evidence type="ECO:0000256" key="11">
    <source>
        <dbReference type="SAM" id="MobiDB-lite"/>
    </source>
</evidence>
<keyword evidence="6" id="KW-0653">Protein transport</keyword>
<dbReference type="OrthoDB" id="70250at2759"/>
<reference evidence="13 14" key="1">
    <citation type="journal article" date="2012" name="Genome Biol.">
        <title>The genome of the polar eukaryotic microalga coccomyxa subellipsoidea reveals traits of cold adaptation.</title>
        <authorList>
            <person name="Blanc G."/>
            <person name="Agarkova I."/>
            <person name="Grimwood J."/>
            <person name="Kuo A."/>
            <person name="Brueggeman A."/>
            <person name="Dunigan D."/>
            <person name="Gurnon J."/>
            <person name="Ladunga I."/>
            <person name="Lindquist E."/>
            <person name="Lucas S."/>
            <person name="Pangilinan J."/>
            <person name="Proschold T."/>
            <person name="Salamov A."/>
            <person name="Schmutz J."/>
            <person name="Weeks D."/>
            <person name="Yamada T."/>
            <person name="Claverie J.M."/>
            <person name="Grigoriev I."/>
            <person name="Van Etten J."/>
            <person name="Lomsadze A."/>
            <person name="Borodovsky M."/>
        </authorList>
    </citation>
    <scope>NUCLEOTIDE SEQUENCE [LARGE SCALE GENOMIC DNA]</scope>
    <source>
        <strain evidence="13 14">C-169</strain>
    </source>
</reference>
<evidence type="ECO:0000256" key="2">
    <source>
        <dbReference type="ARBA" id="ARBA00004300"/>
    </source>
</evidence>
<proteinExistence type="inferred from homology"/>
<dbReference type="PANTHER" id="PTHR44390">
    <property type="entry name" value="CENTROSOMAL PROTEIN OF 41 KDA"/>
    <property type="match status" value="1"/>
</dbReference>
<keyword evidence="7" id="KW-0969">Cilium</keyword>
<gene>
    <name evidence="13" type="ORF">COCSUDRAFT_56344</name>
</gene>
<dbReference type="GO" id="GO:0015031">
    <property type="term" value="P:protein transport"/>
    <property type="evidence" value="ECO:0007669"/>
    <property type="project" value="UniProtKB-KW"/>
</dbReference>
<dbReference type="SUPFAM" id="SSF52821">
    <property type="entry name" value="Rhodanese/Cell cycle control phosphatase"/>
    <property type="match status" value="1"/>
</dbReference>
<feature type="region of interest" description="Disordered" evidence="11">
    <location>
        <begin position="128"/>
        <end position="174"/>
    </location>
</feature>
<comment type="subcellular location">
    <subcellularLocation>
        <location evidence="1">Cytoplasm</location>
        <location evidence="1">Cytoskeleton</location>
        <location evidence="1">Cilium basal body</location>
    </subcellularLocation>
    <subcellularLocation>
        <location evidence="2">Cytoplasm</location>
        <location evidence="2">Cytoskeleton</location>
        <location evidence="2">Microtubule organizing center</location>
        <location evidence="2">Centrosome</location>
    </subcellularLocation>
</comment>
<evidence type="ECO:0000313" key="14">
    <source>
        <dbReference type="Proteomes" id="UP000007264"/>
    </source>
</evidence>
<dbReference type="EMBL" id="AGSI01000011">
    <property type="protein sequence ID" value="EIE21897.1"/>
    <property type="molecule type" value="Genomic_DNA"/>
</dbReference>
<evidence type="ECO:0000256" key="9">
    <source>
        <dbReference type="ARBA" id="ARBA00023273"/>
    </source>
</evidence>
<dbReference type="GO" id="GO:0060271">
    <property type="term" value="P:cilium assembly"/>
    <property type="evidence" value="ECO:0007669"/>
    <property type="project" value="TreeGrafter"/>
</dbReference>
<dbReference type="PROSITE" id="PS50206">
    <property type="entry name" value="RHODANESE_3"/>
    <property type="match status" value="1"/>
</dbReference>
<dbReference type="PANTHER" id="PTHR44390:SF1">
    <property type="entry name" value="CENTROSOMAL PROTEIN OF 41 KDA"/>
    <property type="match status" value="1"/>
</dbReference>
<protein>
    <recommendedName>
        <fullName evidence="12">Rhodanese domain-containing protein</fullName>
    </recommendedName>
</protein>
<evidence type="ECO:0000256" key="3">
    <source>
        <dbReference type="ARBA" id="ARBA00022448"/>
    </source>
</evidence>
<feature type="domain" description="Rhodanese" evidence="12">
    <location>
        <begin position="11"/>
        <end position="82"/>
    </location>
</feature>
<evidence type="ECO:0000256" key="8">
    <source>
        <dbReference type="ARBA" id="ARBA00023212"/>
    </source>
</evidence>
<comment type="similarity">
    <text evidence="10">Belongs to the CEP41 family.</text>
</comment>
<keyword evidence="9" id="KW-0966">Cell projection</keyword>
<dbReference type="InterPro" id="IPR051889">
    <property type="entry name" value="CEP41"/>
</dbReference>
<organism evidence="13 14">
    <name type="scientific">Coccomyxa subellipsoidea (strain C-169)</name>
    <name type="common">Green microalga</name>
    <dbReference type="NCBI Taxonomy" id="574566"/>
    <lineage>
        <taxon>Eukaryota</taxon>
        <taxon>Viridiplantae</taxon>
        <taxon>Chlorophyta</taxon>
        <taxon>core chlorophytes</taxon>
        <taxon>Trebouxiophyceae</taxon>
        <taxon>Trebouxiophyceae incertae sedis</taxon>
        <taxon>Coccomyxaceae</taxon>
        <taxon>Coccomyxa</taxon>
        <taxon>Coccomyxa subellipsoidea</taxon>
    </lineage>
</organism>
<evidence type="ECO:0000256" key="7">
    <source>
        <dbReference type="ARBA" id="ARBA00023069"/>
    </source>
</evidence>